<evidence type="ECO:0000313" key="2">
    <source>
        <dbReference type="EMBL" id="KAJ7345488.1"/>
    </source>
</evidence>
<gene>
    <name evidence="2" type="ORF">JRQ81_001438</name>
</gene>
<feature type="region of interest" description="Disordered" evidence="1">
    <location>
        <begin position="39"/>
        <end position="67"/>
    </location>
</feature>
<keyword evidence="3" id="KW-1185">Reference proteome</keyword>
<accession>A0A9Q0Y7Y2</accession>
<reference evidence="2" key="1">
    <citation type="journal article" date="2023" name="DNA Res.">
        <title>Chromosome-level genome assembly of Phrynocephalus forsythii using third-generation DNA sequencing and Hi-C analysis.</title>
        <authorList>
            <person name="Qi Y."/>
            <person name="Zhao W."/>
            <person name="Zhao Y."/>
            <person name="Niu C."/>
            <person name="Cao S."/>
            <person name="Zhang Y."/>
        </authorList>
    </citation>
    <scope>NUCLEOTIDE SEQUENCE</scope>
    <source>
        <tissue evidence="2">Muscle</tissue>
    </source>
</reference>
<dbReference type="AlphaFoldDB" id="A0A9Q0Y7Y2"/>
<dbReference type="Proteomes" id="UP001142489">
    <property type="component" value="Unassembled WGS sequence"/>
</dbReference>
<protein>
    <submittedName>
        <fullName evidence="2">Uncharacterized protein</fullName>
    </submittedName>
</protein>
<evidence type="ECO:0000256" key="1">
    <source>
        <dbReference type="SAM" id="MobiDB-lite"/>
    </source>
</evidence>
<organism evidence="2 3">
    <name type="scientific">Phrynocephalus forsythii</name>
    <dbReference type="NCBI Taxonomy" id="171643"/>
    <lineage>
        <taxon>Eukaryota</taxon>
        <taxon>Metazoa</taxon>
        <taxon>Chordata</taxon>
        <taxon>Craniata</taxon>
        <taxon>Vertebrata</taxon>
        <taxon>Euteleostomi</taxon>
        <taxon>Lepidosauria</taxon>
        <taxon>Squamata</taxon>
        <taxon>Bifurcata</taxon>
        <taxon>Unidentata</taxon>
        <taxon>Episquamata</taxon>
        <taxon>Toxicofera</taxon>
        <taxon>Iguania</taxon>
        <taxon>Acrodonta</taxon>
        <taxon>Agamidae</taxon>
        <taxon>Agaminae</taxon>
        <taxon>Phrynocephalus</taxon>
    </lineage>
</organism>
<name>A0A9Q0Y7Y2_9SAUR</name>
<evidence type="ECO:0000313" key="3">
    <source>
        <dbReference type="Proteomes" id="UP001142489"/>
    </source>
</evidence>
<feature type="compositionally biased region" description="Polar residues" evidence="1">
    <location>
        <begin position="53"/>
        <end position="64"/>
    </location>
</feature>
<proteinExistence type="predicted"/>
<sequence>MERRSERLALLKKMKPISYWESRVKRVFKKIRSKRQSAVAESKKETKSLKAKSPQTSWRGSNSRDSVEPCCSECAPSGIWDFRF</sequence>
<dbReference type="EMBL" id="JAPFRF010000001">
    <property type="protein sequence ID" value="KAJ7345488.1"/>
    <property type="molecule type" value="Genomic_DNA"/>
</dbReference>
<comment type="caution">
    <text evidence="2">The sequence shown here is derived from an EMBL/GenBank/DDBJ whole genome shotgun (WGS) entry which is preliminary data.</text>
</comment>